<evidence type="ECO:0000313" key="3">
    <source>
        <dbReference type="Proteomes" id="UP000248899"/>
    </source>
</evidence>
<dbReference type="EMBL" id="QLUZ01000002">
    <property type="protein sequence ID" value="RAQ15443.1"/>
    <property type="molecule type" value="Genomic_DNA"/>
</dbReference>
<name>A0AAQ0FHZ5_BURCE</name>
<reference evidence="2 3" key="1">
    <citation type="submission" date="2018-06" db="EMBL/GenBank/DDBJ databases">
        <title>Towards the identification of Burkholderia cepacia strain which caused fatal septicemia.</title>
        <authorList>
            <person name="Bui L.A.T."/>
            <person name="Zakharova I.B."/>
            <person name="Shpak I.M."/>
            <person name="Teteryatnikova N."/>
            <person name="Ustinov D.V."/>
            <person name="Kuzyutina Y.A."/>
            <person name="Nguyen H.N."/>
            <person name="Antonov A.S."/>
            <person name="Avdyusheva E.F."/>
            <person name="Victorov D.V."/>
        </authorList>
    </citation>
    <scope>NUCLEOTIDE SEQUENCE [LARGE SCALE GENOMIC DNA]</scope>
    <source>
        <strain evidence="2 3">PT02</strain>
    </source>
</reference>
<feature type="compositionally biased region" description="Polar residues" evidence="1">
    <location>
        <begin position="48"/>
        <end position="60"/>
    </location>
</feature>
<evidence type="ECO:0000313" key="2">
    <source>
        <dbReference type="EMBL" id="RAQ15443.1"/>
    </source>
</evidence>
<feature type="region of interest" description="Disordered" evidence="1">
    <location>
        <begin position="1"/>
        <end position="60"/>
    </location>
</feature>
<sequence>MEGEGRIVVCRTRVPATDNPPHGEAGTGRRQLFSRKMKKGVDSPSVDLHNSSLRRISSVG</sequence>
<organism evidence="2 3">
    <name type="scientific">Burkholderia cepacia</name>
    <name type="common">Pseudomonas cepacia</name>
    <dbReference type="NCBI Taxonomy" id="292"/>
    <lineage>
        <taxon>Bacteria</taxon>
        <taxon>Pseudomonadati</taxon>
        <taxon>Pseudomonadota</taxon>
        <taxon>Betaproteobacteria</taxon>
        <taxon>Burkholderiales</taxon>
        <taxon>Burkholderiaceae</taxon>
        <taxon>Burkholderia</taxon>
        <taxon>Burkholderia cepacia complex</taxon>
    </lineage>
</organism>
<dbReference type="Proteomes" id="UP000248899">
    <property type="component" value="Unassembled WGS sequence"/>
</dbReference>
<proteinExistence type="predicted"/>
<dbReference type="AlphaFoldDB" id="A0AAQ0FHZ5"/>
<protein>
    <submittedName>
        <fullName evidence="2">Uncharacterized protein</fullName>
    </submittedName>
</protein>
<comment type="caution">
    <text evidence="2">The sequence shown here is derived from an EMBL/GenBank/DDBJ whole genome shotgun (WGS) entry which is preliminary data.</text>
</comment>
<gene>
    <name evidence="2" type="ORF">DPR02_03810</name>
</gene>
<accession>A0AAQ0FHZ5</accession>
<evidence type="ECO:0000256" key="1">
    <source>
        <dbReference type="SAM" id="MobiDB-lite"/>
    </source>
</evidence>